<evidence type="ECO:0000313" key="3">
    <source>
        <dbReference type="Proteomes" id="UP000235861"/>
    </source>
</evidence>
<dbReference type="Pfam" id="PF16289">
    <property type="entry name" value="PIN_12"/>
    <property type="match status" value="1"/>
</dbReference>
<evidence type="ECO:0000259" key="1">
    <source>
        <dbReference type="Pfam" id="PF16289"/>
    </source>
</evidence>
<dbReference type="AlphaFoldDB" id="A0A2H9U4X0"/>
<organism evidence="2 3">
    <name type="scientific">Aeromonas cavernicola</name>
    <dbReference type="NCBI Taxonomy" id="1006623"/>
    <lineage>
        <taxon>Bacteria</taxon>
        <taxon>Pseudomonadati</taxon>
        <taxon>Pseudomonadota</taxon>
        <taxon>Gammaproteobacteria</taxon>
        <taxon>Aeromonadales</taxon>
        <taxon>Aeromonadaceae</taxon>
        <taxon>Aeromonas</taxon>
    </lineage>
</organism>
<feature type="domain" description="DUF4935" evidence="1">
    <location>
        <begin position="7"/>
        <end position="173"/>
    </location>
</feature>
<dbReference type="RefSeq" id="WP_100293829.1">
    <property type="nucleotide sequence ID" value="NZ_PGGC01000079.1"/>
</dbReference>
<dbReference type="Proteomes" id="UP000235861">
    <property type="component" value="Unassembled WGS sequence"/>
</dbReference>
<dbReference type="InterPro" id="IPR032557">
    <property type="entry name" value="DUF4935"/>
</dbReference>
<name>A0A2H9U4X0_9GAMM</name>
<accession>A0A2H9U4X0</accession>
<evidence type="ECO:0000313" key="2">
    <source>
        <dbReference type="EMBL" id="PJG59103.1"/>
    </source>
</evidence>
<sequence length="357" mass="40790">MLETRKVFIDTQSFVKAGLHFDGPAFKSFRKYCEQKELFHVSTSVVEREVKSKIELSVKDAISAIQTFRRKARLLSSLDDEKIKGLFEEISDEDIYKKSEEVFYDFMNACATDTVEANGVNAEELLFLYFDKIPPFGDGKKKSEFPDAISILSLKSHLEEDEKIYVISDDGDMKAYCDGDPNFISVESLDKLLDIYTTHTNVRHEQVKQYFITNEASIKQKITEFLEECEVYNSSTWEDAEVDDGLTVTNLGDIDPSVLYIDDEESQITFDIDVEFEVTVTGPDFNNGIYDREDGRMYTFDSTSRTSTISTTFTVEIFLHYEFIDGELVNAEDDGLYIAGTSGGIEVSVEENEQDWY</sequence>
<gene>
    <name evidence="2" type="ORF">CUC53_08935</name>
</gene>
<reference evidence="2 3" key="1">
    <citation type="submission" date="2017-11" db="EMBL/GenBank/DDBJ databases">
        <title>Draft genome sequence of environmental isolate Aeromonas cavernicola sp. nov. MDC 2508.</title>
        <authorList>
            <person name="Colston S.M."/>
            <person name="Navarro A."/>
            <person name="Martinez-Murcia A.J."/>
            <person name="Graf J."/>
        </authorList>
    </citation>
    <scope>NUCLEOTIDE SEQUENCE [LARGE SCALE GENOMIC DNA]</scope>
    <source>
        <strain evidence="2 3">MDC 2508</strain>
    </source>
</reference>
<comment type="caution">
    <text evidence="2">The sequence shown here is derived from an EMBL/GenBank/DDBJ whole genome shotgun (WGS) entry which is preliminary data.</text>
</comment>
<keyword evidence="3" id="KW-1185">Reference proteome</keyword>
<protein>
    <recommendedName>
        <fullName evidence="1">DUF4935 domain-containing protein</fullName>
    </recommendedName>
</protein>
<dbReference type="EMBL" id="PGGC01000079">
    <property type="protein sequence ID" value="PJG59103.1"/>
    <property type="molecule type" value="Genomic_DNA"/>
</dbReference>
<proteinExistence type="predicted"/>